<dbReference type="CDD" id="cd12797">
    <property type="entry name" value="M23_peptidase"/>
    <property type="match status" value="1"/>
</dbReference>
<dbReference type="PROSITE" id="PS51782">
    <property type="entry name" value="LYSM"/>
    <property type="match status" value="1"/>
</dbReference>
<dbReference type="AlphaFoldDB" id="A0A0S7BLJ3"/>
<reference evidence="2" key="1">
    <citation type="journal article" date="2015" name="Genome Announc.">
        <title>Draft Genome Sequence of Anaerolineae Strain TC1, a Novel Isolate from a Methanogenic Wastewater Treatment System.</title>
        <authorList>
            <person name="Matsuura N."/>
            <person name="Tourlousse D.M."/>
            <person name="Sun L."/>
            <person name="Toyonaga M."/>
            <person name="Kuroda K."/>
            <person name="Ohashi A."/>
            <person name="Cruz R."/>
            <person name="Yamaguchi T."/>
            <person name="Sekiguchi Y."/>
        </authorList>
    </citation>
    <scope>NUCLEOTIDE SEQUENCE [LARGE SCALE GENOMIC DNA]</scope>
    <source>
        <strain evidence="2">TC1</strain>
    </source>
</reference>
<evidence type="ECO:0000313" key="3">
    <source>
        <dbReference type="Proteomes" id="UP000053370"/>
    </source>
</evidence>
<dbReference type="InterPro" id="IPR011055">
    <property type="entry name" value="Dup_hybrid_motif"/>
</dbReference>
<dbReference type="STRING" id="1678840.ATC1_131164"/>
<gene>
    <name evidence="2" type="ORF">ATC1_131164</name>
</gene>
<dbReference type="InterPro" id="IPR018392">
    <property type="entry name" value="LysM"/>
</dbReference>
<dbReference type="Pfam" id="PF01476">
    <property type="entry name" value="LysM"/>
    <property type="match status" value="1"/>
</dbReference>
<protein>
    <submittedName>
        <fullName evidence="2">Protein containing LysM domain</fullName>
    </submittedName>
</protein>
<name>A0A0S7BLJ3_9CHLR</name>
<dbReference type="Proteomes" id="UP000053370">
    <property type="component" value="Unassembled WGS sequence"/>
</dbReference>
<dbReference type="Gene3D" id="2.70.70.10">
    <property type="entry name" value="Glucose Permease (Domain IIA)"/>
    <property type="match status" value="1"/>
</dbReference>
<dbReference type="SUPFAM" id="SSF51261">
    <property type="entry name" value="Duplicated hybrid motif"/>
    <property type="match status" value="1"/>
</dbReference>
<feature type="domain" description="LysM" evidence="1">
    <location>
        <begin position="82"/>
        <end position="128"/>
    </location>
</feature>
<evidence type="ECO:0000259" key="1">
    <source>
        <dbReference type="PROSITE" id="PS51782"/>
    </source>
</evidence>
<organism evidence="2">
    <name type="scientific">Flexilinea flocculi</name>
    <dbReference type="NCBI Taxonomy" id="1678840"/>
    <lineage>
        <taxon>Bacteria</taxon>
        <taxon>Bacillati</taxon>
        <taxon>Chloroflexota</taxon>
        <taxon>Anaerolineae</taxon>
        <taxon>Anaerolineales</taxon>
        <taxon>Anaerolineaceae</taxon>
        <taxon>Flexilinea</taxon>
    </lineage>
</organism>
<proteinExistence type="predicted"/>
<sequence length="529" mass="58979">MDKYLRKRFFLKFPLILLIILIFNSCSIDQDHNAALETSTELNPLPEPNQEVPTQNLPEIDFDQSIYDNKNPRPRYMPGELVDYIAQSGDILPALAARFNTSEQEIRQENPIIPPDATTLPAGFPMKIPIYYKSQWGSSFQILSDSMFVNGPAQIGFNARSFVDRQPGWFKYFTTYTGEKNRRGGEIVDYIATTYSLSPRLLLAIIEFQTGALTQKTHPENINTGAVLGFEGRDSKALSSQINRLSNYLNQMYYEFREGIDLEFELQDGSLFRIDPWQNASTAALQHYFAKTLSVEKFYQAISPNGFIRTYENLFGKIPPEPQGGNIPGSLRQPKLILPFEDGKSWAFTGGPHPAWGDNQPYAALDFAPPSETSGCVFSDQWVLAPADGTIVRTDTGVAILDLDGDNDERTGWNLLFLHLLTKSIPPVGTKLHAGDRIGHPSCDGGTSTGTHFHIARKFNGEWIPAGGVIPFNLDDWIAKNGAEPYLGFLKRYSSTIRACECADYKSLIHTGPPIVPTQTPTPKPTSIP</sequence>
<dbReference type="CDD" id="cd00118">
    <property type="entry name" value="LysM"/>
    <property type="match status" value="1"/>
</dbReference>
<keyword evidence="3" id="KW-1185">Reference proteome</keyword>
<accession>A0A0S7BLJ3</accession>
<evidence type="ECO:0000313" key="2">
    <source>
        <dbReference type="EMBL" id="GAP41180.1"/>
    </source>
</evidence>
<dbReference type="EMBL" id="DF968181">
    <property type="protein sequence ID" value="GAP41180.1"/>
    <property type="molecule type" value="Genomic_DNA"/>
</dbReference>